<evidence type="ECO:0000256" key="6">
    <source>
        <dbReference type="PIRSR" id="PIRSR005054-50"/>
    </source>
</evidence>
<dbReference type="PATRIC" id="fig|1432656.3.peg.1986"/>
<evidence type="ECO:0000256" key="4">
    <source>
        <dbReference type="PIRNR" id="PIRNR005054"/>
    </source>
</evidence>
<feature type="domain" description="CRISPR associated protein Cas6 C-terminal" evidence="7">
    <location>
        <begin position="119"/>
        <end position="239"/>
    </location>
</feature>
<dbReference type="GO" id="GO:0051607">
    <property type="term" value="P:defense response to virus"/>
    <property type="evidence" value="ECO:0007669"/>
    <property type="project" value="UniProtKB-KW"/>
</dbReference>
<feature type="active site" description="Proton donor" evidence="6">
    <location>
        <position position="44"/>
    </location>
</feature>
<evidence type="ECO:0000313" key="8">
    <source>
        <dbReference type="EMBL" id="AJC72471.1"/>
    </source>
</evidence>
<keyword evidence="9" id="KW-1185">Reference proteome</keyword>
<keyword evidence="3" id="KW-0051">Antiviral defense</keyword>
<evidence type="ECO:0000259" key="7">
    <source>
        <dbReference type="Pfam" id="PF01881"/>
    </source>
</evidence>
<dbReference type="Gene3D" id="3.30.70.1890">
    <property type="match status" value="1"/>
</dbReference>
<dbReference type="InterPro" id="IPR010156">
    <property type="entry name" value="CRISPR-assoc_prot_Cas6"/>
</dbReference>
<evidence type="ECO:0000256" key="1">
    <source>
        <dbReference type="ARBA" id="ARBA00005937"/>
    </source>
</evidence>
<evidence type="ECO:0000313" key="9">
    <source>
        <dbReference type="Proteomes" id="UP000062043"/>
    </source>
</evidence>
<dbReference type="InterPro" id="IPR049435">
    <property type="entry name" value="Cas_Cas6_C"/>
</dbReference>
<dbReference type="PANTHER" id="PTHR36984:SF1">
    <property type="entry name" value="CRISPR-ASSOCIATED ENDORIBONUCLEASE CAS6 1"/>
    <property type="match status" value="1"/>
</dbReference>
<organism evidence="8 9">
    <name type="scientific">Thermococcus guaymasensis DSM 11113</name>
    <dbReference type="NCBI Taxonomy" id="1432656"/>
    <lineage>
        <taxon>Archaea</taxon>
        <taxon>Methanobacteriati</taxon>
        <taxon>Methanobacteriota</taxon>
        <taxon>Thermococci</taxon>
        <taxon>Thermococcales</taxon>
        <taxon>Thermococcaceae</taxon>
        <taxon>Thermococcus</taxon>
    </lineage>
</organism>
<gene>
    <name evidence="8" type="ORF">X802_10155</name>
</gene>
<reference evidence="8 9" key="1">
    <citation type="submission" date="2014-01" db="EMBL/GenBank/DDBJ databases">
        <title>Genome sequencing of Thermococcus guaymasensis.</title>
        <authorList>
            <person name="Zhang X."/>
            <person name="Alvare G."/>
            <person name="Fristensky B."/>
            <person name="Chen L."/>
            <person name="Suen T."/>
            <person name="Chen Q."/>
            <person name="Ma K."/>
        </authorList>
    </citation>
    <scope>NUCLEOTIDE SEQUENCE [LARGE SCALE GENOMIC DNA]</scope>
    <source>
        <strain evidence="8 9">DSM 11113</strain>
    </source>
</reference>
<dbReference type="InterPro" id="IPR045747">
    <property type="entry name" value="CRISPR-assoc_prot_Cas6_N_sf"/>
</dbReference>
<sequence>MRFAIRLRPENEPFRIPFNHQHMLQGLIYRRIQRVNPDLSLRLHSPKIPKLFTFSLFMAEKRKIAEDGSGLLGYKRGYFYFSTAVPEIAEAFVTGLLQGPEVELWGERFVVEEVKALAEPERLSGRKFVTLSPIAVTTKRVQLGKPRSYDLGPDEPEFYELIRENLREKYLAIYAERPPEEFEMKVLNAKPKRFEVKPGIFQVAWHLVFRAKGDEGLLRAGYMAGFGEKNSIGFGMVKVDGRKERVKRRWKGGEGNREGKTT</sequence>
<feature type="active site" description="Proton acceptor" evidence="6">
    <location>
        <position position="29"/>
    </location>
</feature>
<dbReference type="CDD" id="cd09759">
    <property type="entry name" value="Cas6_I-A"/>
    <property type="match status" value="1"/>
</dbReference>
<dbReference type="Proteomes" id="UP000062043">
    <property type="component" value="Chromosome"/>
</dbReference>
<dbReference type="RefSeq" id="WP_062373578.1">
    <property type="nucleotide sequence ID" value="NZ_CP007140.1"/>
</dbReference>
<dbReference type="NCBIfam" id="TIGR01877">
    <property type="entry name" value="cas_cas6"/>
    <property type="match status" value="1"/>
</dbReference>
<proteinExistence type="inferred from homology"/>
<dbReference type="GeneID" id="27136013"/>
<dbReference type="AlphaFoldDB" id="A0A0X1KMG4"/>
<feature type="site" description="Transition state stabilizer" evidence="5">
    <location>
        <position position="50"/>
    </location>
</feature>
<dbReference type="KEGG" id="tgy:X802_10155"/>
<comment type="similarity">
    <text evidence="1 4">Belongs to the CRISPR-associated protein Cas6/Cse3/CasE family.</text>
</comment>
<evidence type="ECO:0000256" key="2">
    <source>
        <dbReference type="ARBA" id="ARBA00022884"/>
    </source>
</evidence>
<accession>A0A0X1KMG4</accession>
<dbReference type="STRING" id="1432656.X802_10155"/>
<evidence type="ECO:0000256" key="5">
    <source>
        <dbReference type="PIRSR" id="PIRSR005054-1"/>
    </source>
</evidence>
<dbReference type="GO" id="GO:0016788">
    <property type="term" value="F:hydrolase activity, acting on ester bonds"/>
    <property type="evidence" value="ECO:0007669"/>
    <property type="project" value="InterPro"/>
</dbReference>
<protein>
    <recommendedName>
        <fullName evidence="4">CRISPR-associated endoribonuclease</fullName>
    </recommendedName>
</protein>
<dbReference type="PIRSF" id="PIRSF005054">
    <property type="entry name" value="PF1131"/>
    <property type="match status" value="1"/>
</dbReference>
<dbReference type="PANTHER" id="PTHR36984">
    <property type="entry name" value="CRISPR-ASSOCIATED ENDORIBONUCLEASE CAS6 1"/>
    <property type="match status" value="1"/>
</dbReference>
<evidence type="ECO:0000256" key="3">
    <source>
        <dbReference type="ARBA" id="ARBA00023118"/>
    </source>
</evidence>
<dbReference type="OrthoDB" id="43942at2157"/>
<name>A0A0X1KMG4_9EURY</name>
<comment type="function">
    <text evidence="4">CRISPR (clustered regularly interspaced short palindromic repeat), is an adaptive immune system that provides protection against mobile genetic elements (viruses, transposable elements and conjugative plasmids). CRISPR clusters contain sequences complementary to antecedent mobile elements and target invading nucleic acids. CRISPR clusters are transcribed and processed into CRISPR RNA (crRNA).</text>
</comment>
<dbReference type="EMBL" id="CP007140">
    <property type="protein sequence ID" value="AJC72471.1"/>
    <property type="molecule type" value="Genomic_DNA"/>
</dbReference>
<dbReference type="Gene3D" id="3.30.70.1900">
    <property type="match status" value="1"/>
</dbReference>
<dbReference type="GO" id="GO:0003723">
    <property type="term" value="F:RNA binding"/>
    <property type="evidence" value="ECO:0007669"/>
    <property type="project" value="UniProtKB-KW"/>
</dbReference>
<dbReference type="Pfam" id="PF01881">
    <property type="entry name" value="Cas_Cas6_C"/>
    <property type="match status" value="1"/>
</dbReference>
<dbReference type="Pfam" id="PF21350">
    <property type="entry name" value="Cas6_I-A"/>
    <property type="match status" value="1"/>
</dbReference>
<keyword evidence="2" id="KW-0694">RNA-binding</keyword>